<evidence type="ECO:0000256" key="6">
    <source>
        <dbReference type="SAM" id="Phobius"/>
    </source>
</evidence>
<evidence type="ECO:0000256" key="5">
    <source>
        <dbReference type="SAM" id="MobiDB-lite"/>
    </source>
</evidence>
<comment type="subcellular location">
    <subcellularLocation>
        <location evidence="1">Membrane</location>
        <topology evidence="1">Multi-pass membrane protein</topology>
    </subcellularLocation>
</comment>
<reference evidence="9" key="1">
    <citation type="submission" date="2016-11" db="UniProtKB">
        <authorList>
            <consortium name="WormBaseParasite"/>
        </authorList>
    </citation>
    <scope>IDENTIFICATION</scope>
</reference>
<evidence type="ECO:0000313" key="8">
    <source>
        <dbReference type="Proteomes" id="UP000095287"/>
    </source>
</evidence>
<dbReference type="Pfam" id="PF07690">
    <property type="entry name" value="MFS_1"/>
    <property type="match status" value="1"/>
</dbReference>
<evidence type="ECO:0000256" key="2">
    <source>
        <dbReference type="ARBA" id="ARBA00022692"/>
    </source>
</evidence>
<feature type="transmembrane region" description="Helical" evidence="6">
    <location>
        <begin position="231"/>
        <end position="257"/>
    </location>
</feature>
<keyword evidence="3 6" id="KW-1133">Transmembrane helix</keyword>
<feature type="transmembrane region" description="Helical" evidence="6">
    <location>
        <begin position="202"/>
        <end position="225"/>
    </location>
</feature>
<dbReference type="AlphaFoldDB" id="A0A1I7ZY30"/>
<feature type="transmembrane region" description="Helical" evidence="6">
    <location>
        <begin position="169"/>
        <end position="190"/>
    </location>
</feature>
<keyword evidence="4 6" id="KW-0472">Membrane</keyword>
<dbReference type="GO" id="GO:0022857">
    <property type="term" value="F:transmembrane transporter activity"/>
    <property type="evidence" value="ECO:0007669"/>
    <property type="project" value="InterPro"/>
</dbReference>
<evidence type="ECO:0000259" key="7">
    <source>
        <dbReference type="PROSITE" id="PS50850"/>
    </source>
</evidence>
<accession>A0A1I7ZY30</accession>
<dbReference type="GO" id="GO:0016020">
    <property type="term" value="C:membrane"/>
    <property type="evidence" value="ECO:0007669"/>
    <property type="project" value="UniProtKB-SubCell"/>
</dbReference>
<evidence type="ECO:0000256" key="4">
    <source>
        <dbReference type="ARBA" id="ARBA00023136"/>
    </source>
</evidence>
<evidence type="ECO:0000256" key="3">
    <source>
        <dbReference type="ARBA" id="ARBA00022989"/>
    </source>
</evidence>
<sequence>MDAKDALLEGGPEPTRTEDGQEEEKMSLLQEKEIEEKKFVGPDDVLDELGAKNGYIVFIFLAMSFVWCLSAPHSVISAFINESDESHCTSNSTDCIPTISLRSEFTLYGEKASLAATSVSLFMVGDIFGGFALTALSDRYGRKPAVCTSILGLGVFGCLSAVAPNIYAFLVTRFLLGTFFSGSTLVNWVLSYECTPHSIRSFTTMLFGAMWVLGYCALAPLAYVLHDWRLIMAATAIPGIVVGITYALPLLLFCYCLSAVPRLARTESRVAEVRRGSGLSQGNLKTIQLKQWRHLL</sequence>
<dbReference type="Proteomes" id="UP000095287">
    <property type="component" value="Unplaced"/>
</dbReference>
<dbReference type="InterPro" id="IPR011701">
    <property type="entry name" value="MFS"/>
</dbReference>
<keyword evidence="8" id="KW-1185">Reference proteome</keyword>
<organism evidence="8 9">
    <name type="scientific">Steinernema glaseri</name>
    <dbReference type="NCBI Taxonomy" id="37863"/>
    <lineage>
        <taxon>Eukaryota</taxon>
        <taxon>Metazoa</taxon>
        <taxon>Ecdysozoa</taxon>
        <taxon>Nematoda</taxon>
        <taxon>Chromadorea</taxon>
        <taxon>Rhabditida</taxon>
        <taxon>Tylenchina</taxon>
        <taxon>Panagrolaimomorpha</taxon>
        <taxon>Strongyloidoidea</taxon>
        <taxon>Steinernematidae</taxon>
        <taxon>Steinernema</taxon>
    </lineage>
</organism>
<dbReference type="WBParaSite" id="L893_g30756.t1">
    <property type="protein sequence ID" value="L893_g30756.t1"/>
    <property type="gene ID" value="L893_g30756"/>
</dbReference>
<evidence type="ECO:0000256" key="1">
    <source>
        <dbReference type="ARBA" id="ARBA00004141"/>
    </source>
</evidence>
<protein>
    <submittedName>
        <fullName evidence="9">MFS domain-containing protein</fullName>
    </submittedName>
</protein>
<dbReference type="PANTHER" id="PTHR24064">
    <property type="entry name" value="SOLUTE CARRIER FAMILY 22 MEMBER"/>
    <property type="match status" value="1"/>
</dbReference>
<evidence type="ECO:0000313" key="9">
    <source>
        <dbReference type="WBParaSite" id="L893_g30756.t1"/>
    </source>
</evidence>
<feature type="transmembrane region" description="Helical" evidence="6">
    <location>
        <begin position="55"/>
        <end position="80"/>
    </location>
</feature>
<feature type="compositionally biased region" description="Basic and acidic residues" evidence="5">
    <location>
        <begin position="15"/>
        <end position="25"/>
    </location>
</feature>
<proteinExistence type="predicted"/>
<dbReference type="InterPro" id="IPR020846">
    <property type="entry name" value="MFS_dom"/>
</dbReference>
<feature type="transmembrane region" description="Helical" evidence="6">
    <location>
        <begin position="145"/>
        <end position="163"/>
    </location>
</feature>
<dbReference type="InterPro" id="IPR036259">
    <property type="entry name" value="MFS_trans_sf"/>
</dbReference>
<feature type="region of interest" description="Disordered" evidence="5">
    <location>
        <begin position="1"/>
        <end position="25"/>
    </location>
</feature>
<dbReference type="SUPFAM" id="SSF103473">
    <property type="entry name" value="MFS general substrate transporter"/>
    <property type="match status" value="1"/>
</dbReference>
<dbReference type="PROSITE" id="PS50850">
    <property type="entry name" value="MFS"/>
    <property type="match status" value="1"/>
</dbReference>
<feature type="domain" description="Major facilitator superfamily (MFS) profile" evidence="7">
    <location>
        <begin position="59"/>
        <end position="296"/>
    </location>
</feature>
<keyword evidence="2 6" id="KW-0812">Transmembrane</keyword>
<dbReference type="Gene3D" id="1.20.1250.20">
    <property type="entry name" value="MFS general substrate transporter like domains"/>
    <property type="match status" value="1"/>
</dbReference>
<name>A0A1I7ZY30_9BILA</name>
<feature type="transmembrane region" description="Helical" evidence="6">
    <location>
        <begin position="112"/>
        <end position="133"/>
    </location>
</feature>